<feature type="transmembrane region" description="Helical" evidence="1">
    <location>
        <begin position="212"/>
        <end position="228"/>
    </location>
</feature>
<dbReference type="InterPro" id="IPR008875">
    <property type="entry name" value="TraX"/>
</dbReference>
<feature type="transmembrane region" description="Helical" evidence="1">
    <location>
        <begin position="184"/>
        <end position="200"/>
    </location>
</feature>
<sequence length="230" mass="25966">MSINKIKYIAIISMVCDHLASVFFAPDASIYIILRLIGRITAPSMCLALAEGFVHTSNRKKYFSRLLTFAIIAQIPFSFFESGTFTLPLGNVLFTFACSFALMEVVENWKKIGTLKGIIAVIVLLVLSMKTDWLIFGPLFTLSIYMNKENKDRQAICYAAISVLSFSLSAFMCVSHGLPWYGQVWQIGTLLVIPIIYSYNGGRGSKASFNKWFFYIFYPAHLVVLGLMRW</sequence>
<evidence type="ECO:0008006" key="4">
    <source>
        <dbReference type="Google" id="ProtNLM"/>
    </source>
</evidence>
<feature type="transmembrane region" description="Helical" evidence="1">
    <location>
        <begin position="118"/>
        <end position="144"/>
    </location>
</feature>
<dbReference type="RefSeq" id="WP_106057917.1">
    <property type="nucleotide sequence ID" value="NZ_CP027228.1"/>
</dbReference>
<accession>A0A2S0L6E1</accession>
<feature type="transmembrane region" description="Helical" evidence="1">
    <location>
        <begin position="62"/>
        <end position="80"/>
    </location>
</feature>
<dbReference type="Proteomes" id="UP000237883">
    <property type="component" value="Chromosome"/>
</dbReference>
<feature type="transmembrane region" description="Helical" evidence="1">
    <location>
        <begin position="156"/>
        <end position="178"/>
    </location>
</feature>
<name>A0A2S0L6E1_9FIRM</name>
<evidence type="ECO:0000256" key="1">
    <source>
        <dbReference type="SAM" id="Phobius"/>
    </source>
</evidence>
<proteinExistence type="predicted"/>
<dbReference type="AlphaFoldDB" id="A0A2S0L6E1"/>
<dbReference type="GeneID" id="78392270"/>
<gene>
    <name evidence="2" type="ORF">C5Q96_08345</name>
</gene>
<protein>
    <recommendedName>
        <fullName evidence="4">Conjugal transfer protein TraX</fullName>
    </recommendedName>
</protein>
<dbReference type="KEGG" id="mdv:C5Q96_08345"/>
<dbReference type="EMBL" id="CP027228">
    <property type="protein sequence ID" value="AVM48863.1"/>
    <property type="molecule type" value="Genomic_DNA"/>
</dbReference>
<evidence type="ECO:0000313" key="2">
    <source>
        <dbReference type="EMBL" id="AVM48863.1"/>
    </source>
</evidence>
<reference evidence="3" key="1">
    <citation type="submission" date="2018-02" db="EMBL/GenBank/DDBJ databases">
        <authorList>
            <person name="Holder M.E."/>
            <person name="Ajami N.J."/>
            <person name="Petrosino J.F."/>
        </authorList>
    </citation>
    <scope>NUCLEOTIDE SEQUENCE [LARGE SCALE GENOMIC DNA]</scope>
    <source>
        <strain evidence="3">CCUG 47132</strain>
    </source>
</reference>
<keyword evidence="1" id="KW-0472">Membrane</keyword>
<keyword evidence="1" id="KW-0812">Transmembrane</keyword>
<keyword evidence="3" id="KW-1185">Reference proteome</keyword>
<dbReference type="OrthoDB" id="9781069at2"/>
<keyword evidence="1" id="KW-1133">Transmembrane helix</keyword>
<evidence type="ECO:0000313" key="3">
    <source>
        <dbReference type="Proteomes" id="UP000237883"/>
    </source>
</evidence>
<feature type="transmembrane region" description="Helical" evidence="1">
    <location>
        <begin position="87"/>
        <end position="106"/>
    </location>
</feature>
<organism evidence="2 3">
    <name type="scientific">Mogibacterium diversum</name>
    <dbReference type="NCBI Taxonomy" id="114527"/>
    <lineage>
        <taxon>Bacteria</taxon>
        <taxon>Bacillati</taxon>
        <taxon>Bacillota</taxon>
        <taxon>Clostridia</taxon>
        <taxon>Peptostreptococcales</taxon>
        <taxon>Anaerovoracaceae</taxon>
        <taxon>Mogibacterium</taxon>
    </lineage>
</organism>
<dbReference type="Pfam" id="PF05857">
    <property type="entry name" value="TraX"/>
    <property type="match status" value="1"/>
</dbReference>